<dbReference type="PANTHER" id="PTHR16128:SF5">
    <property type="entry name" value="FAD_NAD(P)-BINDING OXIDOREDUCTASE FAMILY PROTEIN"/>
    <property type="match status" value="1"/>
</dbReference>
<gene>
    <name evidence="2" type="ORF">GRI65_02050</name>
</gene>
<name>A0A845AYA2_9SPHN</name>
<evidence type="ECO:0000313" key="3">
    <source>
        <dbReference type="Proteomes" id="UP000431922"/>
    </source>
</evidence>
<reference evidence="2 3" key="1">
    <citation type="submission" date="2019-12" db="EMBL/GenBank/DDBJ databases">
        <title>Genomic-based taxomic classification of the family Erythrobacteraceae.</title>
        <authorList>
            <person name="Xu L."/>
        </authorList>
    </citation>
    <scope>NUCLEOTIDE SEQUENCE [LARGE SCALE GENOMIC DNA]</scope>
    <source>
        <strain evidence="2 3">KCTC 42453</strain>
    </source>
</reference>
<accession>A0A845AYA2</accession>
<sequence length="321" mass="34573">MAGLTCAAELAQRGITSTVFDKGRGPGGRMATRRIAVGNREIGFDHGAQYFTARDPAFLAMCRTWHAEGVIAPWPSVGSEAWVGVPGMNAPLRHMAGGLNVRWGSRAEAISRTGGQWQVLTDDGTHRFDRLVAAVPAEQAAVLLADAAPEIARRGAAIRSDPCWAVMALFEQRIDISADVVRDDDAPIPWAARNGAKPGRDGTESWVIQGSPTYSTEILERAPEAICPMMLAQFFDQVGIAPVEPVHCAAHRWRYARVPGVAEPLTGQDLGDMAIWNHEIGLGAAGDWLAGPRVENAFLSGRALAEMIAQDVSSRFMEPQE</sequence>
<dbReference type="Gene3D" id="3.90.660.10">
    <property type="match status" value="1"/>
</dbReference>
<keyword evidence="3" id="KW-1185">Reference proteome</keyword>
<dbReference type="InterPro" id="IPR036188">
    <property type="entry name" value="FAD/NAD-bd_sf"/>
</dbReference>
<protein>
    <submittedName>
        <fullName evidence="2">NAD(P)-binding protein</fullName>
    </submittedName>
</protein>
<feature type="domain" description="Amine oxidase" evidence="1">
    <location>
        <begin position="79"/>
        <end position="306"/>
    </location>
</feature>
<evidence type="ECO:0000313" key="2">
    <source>
        <dbReference type="EMBL" id="MXP43235.1"/>
    </source>
</evidence>
<dbReference type="Gene3D" id="3.50.50.60">
    <property type="entry name" value="FAD/NAD(P)-binding domain"/>
    <property type="match status" value="1"/>
</dbReference>
<dbReference type="SUPFAM" id="SSF51905">
    <property type="entry name" value="FAD/NAD(P)-binding domain"/>
    <property type="match status" value="1"/>
</dbReference>
<dbReference type="EMBL" id="WTYL01000001">
    <property type="protein sequence ID" value="MXP43235.1"/>
    <property type="molecule type" value="Genomic_DNA"/>
</dbReference>
<proteinExistence type="predicted"/>
<evidence type="ECO:0000259" key="1">
    <source>
        <dbReference type="Pfam" id="PF01593"/>
    </source>
</evidence>
<organism evidence="2 3">
    <name type="scientific">Allopontixanthobacter sediminis</name>
    <dbReference type="NCBI Taxonomy" id="1689985"/>
    <lineage>
        <taxon>Bacteria</taxon>
        <taxon>Pseudomonadati</taxon>
        <taxon>Pseudomonadota</taxon>
        <taxon>Alphaproteobacteria</taxon>
        <taxon>Sphingomonadales</taxon>
        <taxon>Erythrobacteraceae</taxon>
        <taxon>Allopontixanthobacter</taxon>
    </lineage>
</organism>
<dbReference type="InterPro" id="IPR002937">
    <property type="entry name" value="Amino_oxidase"/>
</dbReference>
<dbReference type="GO" id="GO:0016491">
    <property type="term" value="F:oxidoreductase activity"/>
    <property type="evidence" value="ECO:0007669"/>
    <property type="project" value="InterPro"/>
</dbReference>
<dbReference type="Pfam" id="PF01593">
    <property type="entry name" value="Amino_oxidase"/>
    <property type="match status" value="1"/>
</dbReference>
<dbReference type="AlphaFoldDB" id="A0A845AYA2"/>
<dbReference type="OrthoDB" id="5792777at2"/>
<dbReference type="Pfam" id="PF13450">
    <property type="entry name" value="NAD_binding_8"/>
    <property type="match status" value="1"/>
</dbReference>
<comment type="caution">
    <text evidence="2">The sequence shown here is derived from an EMBL/GenBank/DDBJ whole genome shotgun (WGS) entry which is preliminary data.</text>
</comment>
<dbReference type="PANTHER" id="PTHR16128">
    <property type="entry name" value="FAD/NAD(P)-BINDING OXIDOREDUCTASE FAMILY PROTEIN"/>
    <property type="match status" value="1"/>
</dbReference>
<dbReference type="Proteomes" id="UP000431922">
    <property type="component" value="Unassembled WGS sequence"/>
</dbReference>